<dbReference type="SMART" id="SM00060">
    <property type="entry name" value="FN3"/>
    <property type="match status" value="1"/>
</dbReference>
<dbReference type="InterPro" id="IPR003961">
    <property type="entry name" value="FN3_dom"/>
</dbReference>
<dbReference type="Proteomes" id="UP000034096">
    <property type="component" value="Unassembled WGS sequence"/>
</dbReference>
<reference evidence="2 3" key="1">
    <citation type="journal article" date="2015" name="Nature">
        <title>rRNA introns, odd ribosomes, and small enigmatic genomes across a large radiation of phyla.</title>
        <authorList>
            <person name="Brown C.T."/>
            <person name="Hug L.A."/>
            <person name="Thomas B.C."/>
            <person name="Sharon I."/>
            <person name="Castelle C.J."/>
            <person name="Singh A."/>
            <person name="Wilkins M.J."/>
            <person name="Williams K.H."/>
            <person name="Banfield J.F."/>
        </authorList>
    </citation>
    <scope>NUCLEOTIDE SEQUENCE [LARGE SCALE GENOMIC DNA]</scope>
</reference>
<evidence type="ECO:0000313" key="2">
    <source>
        <dbReference type="EMBL" id="KKQ56152.1"/>
    </source>
</evidence>
<proteinExistence type="predicted"/>
<sequence>MNKYLIKLSFLCGGLLAFLGLAVYLTSTGNIEAQAQIPVVFPLCESQTEDGDRAHYDTGLHQIAGDGLLEGRDDVYSLGDSYYLQCFCSPEGVGIQTNWTPDEAGSEPGLEWGLNDVNYNYENINYYCGSVIPTTTPAIIRENSIGEASPPVCNDTVPSAPRILSVTSAGTNSVKITWTKVTQANSYSISYGRETGEYLYSVFSTGDTDNFVINGISSGCFLVKAVNGCMPGPLSAEYCTGGSVLGASTLASTGGFTDSINNLILIFGSTLIALGLTKLAKKRFFSNSFASEASNLFTQDLITDNLFTNWTALALETFTLGVERATTFLNYLISSSYTDINGFKDKNSFQKSKIFV</sequence>
<gene>
    <name evidence="2" type="ORF">US75_C0009G0005</name>
</gene>
<dbReference type="InterPro" id="IPR013783">
    <property type="entry name" value="Ig-like_fold"/>
</dbReference>
<organism evidence="2 3">
    <name type="scientific">Candidatus Woesebacteria bacterium GW2011_GWC1_38_13</name>
    <dbReference type="NCBI Taxonomy" id="1618583"/>
    <lineage>
        <taxon>Bacteria</taxon>
        <taxon>Candidatus Woeseibacteriota</taxon>
    </lineage>
</organism>
<name>A0A0G0IN58_9BACT</name>
<evidence type="ECO:0000313" key="3">
    <source>
        <dbReference type="Proteomes" id="UP000034096"/>
    </source>
</evidence>
<dbReference type="AlphaFoldDB" id="A0A0G0IN58"/>
<protein>
    <recommendedName>
        <fullName evidence="1">Fibronectin type-III domain-containing protein</fullName>
    </recommendedName>
</protein>
<comment type="caution">
    <text evidence="2">The sequence shown here is derived from an EMBL/GenBank/DDBJ whole genome shotgun (WGS) entry which is preliminary data.</text>
</comment>
<evidence type="ECO:0000259" key="1">
    <source>
        <dbReference type="SMART" id="SM00060"/>
    </source>
</evidence>
<dbReference type="STRING" id="1618583.US75_C0009G0005"/>
<dbReference type="CDD" id="cd00063">
    <property type="entry name" value="FN3"/>
    <property type="match status" value="1"/>
</dbReference>
<dbReference type="InterPro" id="IPR036116">
    <property type="entry name" value="FN3_sf"/>
</dbReference>
<dbReference type="EMBL" id="LBUE01000009">
    <property type="protein sequence ID" value="KKQ56152.1"/>
    <property type="molecule type" value="Genomic_DNA"/>
</dbReference>
<dbReference type="SUPFAM" id="SSF49265">
    <property type="entry name" value="Fibronectin type III"/>
    <property type="match status" value="1"/>
</dbReference>
<feature type="domain" description="Fibronectin type-III" evidence="1">
    <location>
        <begin position="158"/>
        <end position="232"/>
    </location>
</feature>
<dbReference type="Gene3D" id="2.60.40.10">
    <property type="entry name" value="Immunoglobulins"/>
    <property type="match status" value="1"/>
</dbReference>
<accession>A0A0G0IN58</accession>